<evidence type="ECO:0000256" key="4">
    <source>
        <dbReference type="ARBA" id="ARBA00022839"/>
    </source>
</evidence>
<evidence type="ECO:0000256" key="1">
    <source>
        <dbReference type="ARBA" id="ARBA00009921"/>
    </source>
</evidence>
<name>A0A1R1YFP3_9FUNG</name>
<dbReference type="Gene3D" id="3.30.420.10">
    <property type="entry name" value="Ribonuclease H-like superfamily/Ribonuclease H"/>
    <property type="match status" value="1"/>
</dbReference>
<dbReference type="InterPro" id="IPR022894">
    <property type="entry name" value="Oligoribonuclease"/>
</dbReference>
<accession>A0A1R1YFP3</accession>
<dbReference type="AlphaFoldDB" id="A0A1R1YFP3"/>
<feature type="domain" description="Exonuclease" evidence="5">
    <location>
        <begin position="7"/>
        <end position="145"/>
    </location>
</feature>
<dbReference type="Pfam" id="PF00929">
    <property type="entry name" value="RNase_T"/>
    <property type="match status" value="1"/>
</dbReference>
<dbReference type="NCBIfam" id="NF003765">
    <property type="entry name" value="PRK05359.1"/>
    <property type="match status" value="1"/>
</dbReference>
<keyword evidence="4" id="KW-0269">Exonuclease</keyword>
<dbReference type="CDD" id="cd06135">
    <property type="entry name" value="Orn"/>
    <property type="match status" value="1"/>
</dbReference>
<dbReference type="PANTHER" id="PTHR11046">
    <property type="entry name" value="OLIGORIBONUCLEASE, MITOCHONDRIAL"/>
    <property type="match status" value="1"/>
</dbReference>
<dbReference type="GO" id="GO:0000175">
    <property type="term" value="F:3'-5'-RNA exonuclease activity"/>
    <property type="evidence" value="ECO:0007669"/>
    <property type="project" value="InterPro"/>
</dbReference>
<dbReference type="STRING" id="133412.A0A1R1YFP3"/>
<comment type="caution">
    <text evidence="6">The sequence shown here is derived from an EMBL/GenBank/DDBJ whole genome shotgun (WGS) entry which is preliminary data.</text>
</comment>
<dbReference type="OrthoDB" id="270189at2759"/>
<protein>
    <submittedName>
        <fullName evidence="6">Oligoribonuclease, mitochondrial</fullName>
    </submittedName>
</protein>
<keyword evidence="7" id="KW-1185">Reference proteome</keyword>
<evidence type="ECO:0000256" key="2">
    <source>
        <dbReference type="ARBA" id="ARBA00022722"/>
    </source>
</evidence>
<dbReference type="InterPro" id="IPR012337">
    <property type="entry name" value="RNaseH-like_sf"/>
</dbReference>
<dbReference type="GO" id="GO:0003676">
    <property type="term" value="F:nucleic acid binding"/>
    <property type="evidence" value="ECO:0007669"/>
    <property type="project" value="InterPro"/>
</dbReference>
<organism evidence="6 7">
    <name type="scientific">Smittium culicis</name>
    <dbReference type="NCBI Taxonomy" id="133412"/>
    <lineage>
        <taxon>Eukaryota</taxon>
        <taxon>Fungi</taxon>
        <taxon>Fungi incertae sedis</taxon>
        <taxon>Zoopagomycota</taxon>
        <taxon>Kickxellomycotina</taxon>
        <taxon>Harpellomycetes</taxon>
        <taxon>Harpellales</taxon>
        <taxon>Legeriomycetaceae</taxon>
        <taxon>Smittium</taxon>
    </lineage>
</organism>
<keyword evidence="2" id="KW-0540">Nuclease</keyword>
<dbReference type="InterPro" id="IPR013520">
    <property type="entry name" value="Ribonucl_H"/>
</dbReference>
<sequence>MNFKKGLDLVFSQPASVLDSMDDWCKKTHADSGLIGRVKASQTTLEQGELQLLDKITQHCPRPRKAIFAGNSVHFDQLFIFKHMPSVQSHMHFRIIDVSSINELGKRWAPMTTRAFGRKALNHRARYDILESINELRYYKNTFFAQNLN</sequence>
<dbReference type="EMBL" id="LSSN01000120">
    <property type="protein sequence ID" value="OMJ25737.1"/>
    <property type="molecule type" value="Genomic_DNA"/>
</dbReference>
<proteinExistence type="inferred from homology"/>
<dbReference type="PANTHER" id="PTHR11046:SF0">
    <property type="entry name" value="OLIGORIBONUCLEASE, MITOCHONDRIAL"/>
    <property type="match status" value="1"/>
</dbReference>
<reference evidence="6 7" key="1">
    <citation type="submission" date="2017-01" db="EMBL/GenBank/DDBJ databases">
        <authorList>
            <person name="Mah S.A."/>
            <person name="Swanson W.J."/>
            <person name="Moy G.W."/>
            <person name="Vacquier V.D."/>
        </authorList>
    </citation>
    <scope>NUCLEOTIDE SEQUENCE [LARGE SCALE GENOMIC DNA]</scope>
    <source>
        <strain evidence="6 7">GSMNP</strain>
    </source>
</reference>
<evidence type="ECO:0000313" key="6">
    <source>
        <dbReference type="EMBL" id="OMJ25737.1"/>
    </source>
</evidence>
<dbReference type="InterPro" id="IPR036397">
    <property type="entry name" value="RNaseH_sf"/>
</dbReference>
<dbReference type="GO" id="GO:0005739">
    <property type="term" value="C:mitochondrion"/>
    <property type="evidence" value="ECO:0007669"/>
    <property type="project" value="TreeGrafter"/>
</dbReference>
<comment type="similarity">
    <text evidence="1">Belongs to the oligoribonuclease family.</text>
</comment>
<keyword evidence="3" id="KW-0378">Hydrolase</keyword>
<dbReference type="Proteomes" id="UP000187283">
    <property type="component" value="Unassembled WGS sequence"/>
</dbReference>
<dbReference type="SMART" id="SM00479">
    <property type="entry name" value="EXOIII"/>
    <property type="match status" value="1"/>
</dbReference>
<evidence type="ECO:0000259" key="5">
    <source>
        <dbReference type="SMART" id="SM00479"/>
    </source>
</evidence>
<evidence type="ECO:0000313" key="7">
    <source>
        <dbReference type="Proteomes" id="UP000187283"/>
    </source>
</evidence>
<dbReference type="SUPFAM" id="SSF53098">
    <property type="entry name" value="Ribonuclease H-like"/>
    <property type="match status" value="1"/>
</dbReference>
<gene>
    <name evidence="6" type="ORF">AYI70_g686</name>
</gene>
<evidence type="ECO:0000256" key="3">
    <source>
        <dbReference type="ARBA" id="ARBA00022801"/>
    </source>
</evidence>